<evidence type="ECO:0000313" key="2">
    <source>
        <dbReference type="Proteomes" id="UP001174909"/>
    </source>
</evidence>
<dbReference type="GO" id="GO:0072659">
    <property type="term" value="P:protein localization to plasma membrane"/>
    <property type="evidence" value="ECO:0007669"/>
    <property type="project" value="TreeGrafter"/>
</dbReference>
<evidence type="ECO:0000313" key="1">
    <source>
        <dbReference type="EMBL" id="CAI8021213.1"/>
    </source>
</evidence>
<reference evidence="1" key="1">
    <citation type="submission" date="2023-03" db="EMBL/GenBank/DDBJ databases">
        <authorList>
            <person name="Steffen K."/>
            <person name="Cardenas P."/>
        </authorList>
    </citation>
    <scope>NUCLEOTIDE SEQUENCE</scope>
</reference>
<protein>
    <submittedName>
        <fullName evidence="1">WD repeat-containing protein 7</fullName>
    </submittedName>
</protein>
<proteinExistence type="predicted"/>
<keyword evidence="2" id="KW-1185">Reference proteome</keyword>
<dbReference type="Proteomes" id="UP001174909">
    <property type="component" value="Unassembled WGS sequence"/>
</dbReference>
<dbReference type="SUPFAM" id="SSF50960">
    <property type="entry name" value="TolB, C-terminal domain"/>
    <property type="match status" value="1"/>
</dbReference>
<dbReference type="InterPro" id="IPR049916">
    <property type="entry name" value="WDR72-like"/>
</dbReference>
<dbReference type="Gene3D" id="2.130.10.10">
    <property type="entry name" value="YVTN repeat-like/Quinoprotein amine dehydrogenase"/>
    <property type="match status" value="1"/>
</dbReference>
<name>A0AA35S222_GEOBA</name>
<dbReference type="PANTHER" id="PTHR44099:SF2">
    <property type="entry name" value="WD REPEAT-CONTAINING PROTEIN 72"/>
    <property type="match status" value="1"/>
</dbReference>
<dbReference type="AlphaFoldDB" id="A0AA35S222"/>
<dbReference type="GO" id="GO:0005737">
    <property type="term" value="C:cytoplasm"/>
    <property type="evidence" value="ECO:0007669"/>
    <property type="project" value="TreeGrafter"/>
</dbReference>
<gene>
    <name evidence="1" type="ORF">GBAR_LOCUS12616</name>
</gene>
<dbReference type="InterPro" id="IPR015943">
    <property type="entry name" value="WD40/YVTN_repeat-like_dom_sf"/>
</dbReference>
<comment type="caution">
    <text evidence="1">The sequence shown here is derived from an EMBL/GenBank/DDBJ whole genome shotgun (WGS) entry which is preliminary data.</text>
</comment>
<sequence>MDQAVARVTAKTLQAVLLEKPSARAPLHSNLRCSAAELLGRGFHIWEKYVDIPQVVMGLLDLVVHYKSPDSAHHSSTSTSNKYSKFASEVAHKALNLMILVRPVTMVATLAKEVAMFLASQHITHAPHSSLQPLQVGVNPPPSTAGIITPSNALLPTAKIEILHLVKTVIEKCSAQVTLQLLEVMDVVLFCLEQEQIKKKNLLDLFPVIAKLPNISYSPKTRRVAVGARSGQVGIYDLRQGKTQMMNAHSHPVTVLLFSDDGRMLATYAYGDSTLSVWQLSSSIFGSTPQPKLVNSWPAISSSSPMAYSSYIRLEWSGTKSIILHMPGGVECKYSL</sequence>
<dbReference type="PANTHER" id="PTHR44099">
    <property type="entry name" value="RABCONNECTIN-3B, ISOFORM A"/>
    <property type="match status" value="1"/>
</dbReference>
<dbReference type="EMBL" id="CASHTH010001875">
    <property type="protein sequence ID" value="CAI8021213.1"/>
    <property type="molecule type" value="Genomic_DNA"/>
</dbReference>
<organism evidence="1 2">
    <name type="scientific">Geodia barretti</name>
    <name type="common">Barrett's horny sponge</name>
    <dbReference type="NCBI Taxonomy" id="519541"/>
    <lineage>
        <taxon>Eukaryota</taxon>
        <taxon>Metazoa</taxon>
        <taxon>Porifera</taxon>
        <taxon>Demospongiae</taxon>
        <taxon>Heteroscleromorpha</taxon>
        <taxon>Tetractinellida</taxon>
        <taxon>Astrophorina</taxon>
        <taxon>Geodiidae</taxon>
        <taxon>Geodia</taxon>
    </lineage>
</organism>
<accession>A0AA35S222</accession>